<dbReference type="PANTHER" id="PTHR48050:SF5">
    <property type="entry name" value="UDP-GLUCOSE,STEROL TRANSFERASE"/>
    <property type="match status" value="1"/>
</dbReference>
<dbReference type="GO" id="GO:0005975">
    <property type="term" value="P:carbohydrate metabolic process"/>
    <property type="evidence" value="ECO:0007669"/>
    <property type="project" value="InterPro"/>
</dbReference>
<dbReference type="FunFam" id="3.40.50.2000:FF:000009">
    <property type="entry name" value="Sterol 3-beta-glucosyltransferase UGT80A2"/>
    <property type="match status" value="1"/>
</dbReference>
<sequence>MERTETRPAEAGGTNILPIPPPLEFPYPRNSAESFAHPTIARLDASLPVANGTPGITAHGPTAPGLVTDLDSSRRPSLVKQKFVTERPVLASKGSPLRVRRGESGMPPAAFNTQAWASDSDSSSSSSEDDKAAKHTKGRLRGNRHQGGGAQAEKAKNVGRTKAKHGSGSNPAYSRFSVGNDKYKTKGKVSKRDGRLNISVNETANSGYLAKALGATLHKHLGSHKPEDAIDRTQQQLSPLHEEDDPQRPGFSRANTASTASTAPSVYDLLPLPRLNIVIMVIGSRGDIQPFLKVGKLLKEQHGHRVRIATHPAFKKFIEQDSGLEFFSVGGDPSELMAFMVKNPGLVPSVSTVRAGEIGRRREAMLEMFQGFWRACINATDDEKDVENVKMMGDKHPFVADAIIANPPSFAHVHCAERLGVPLHLMFTFPYSPTQQFPHPLANIKSSNVDTNYVNFMSYPLVEMMTWQGLGDLVNRFRVKTLGLEPVSTLWAPGQLFRMKVPYTYMWSPGLIPKPADWGPEIDIAGFVFLELASSFKPPETLAKFLDAGEPPVYIGFGSIVVDDPDRFTSLIFEAVKKAGIRALVSKGWGGLGDEGNTPDNIYMLENTPHDWLFPRVSAVVHHGGAGTTAIGLKCGKPTMIVPFFGDQPFWGAMVARAGAGAHAAIPYKELTADKLAEGIQECLSPEAKEHAQELARDIAAEGDGAANSVKSFHRSLPLRGEHSMRCSILEDHVAVWQLKRTTVRLSALAAEILVEKRKVTWHDLRLLRHHQWNDFEGPGEPLTGGGAALAGSLAGVAKGVGGTPFRWAKSIKKKEEHDQRRKERQSAEVASKSSSGRILSQTKQNGHVGGTKGNTGDLPHGGQHRQEKNLPPGNGMQGREELVGDEVMGEVVGCGIGPRVSRQGRDMHAEESDASDDNIAEEIVADTGAGLYQTGEALAKAPMDLALAVAQGFHNAPRLYGDKTVRKPTRISGIQSGLRAAGEEFVYGIYDGWTGVVLQPYHGVKEEGPIGLVKGLGKGLGGFVLKDLAAILGPFGYTMKGIHKEIQKRRQPTNYIRKARIIQGQKDFKALVTRNKEGSGGGKRGGTETEQAIVESVLHAWQVIEEVRHDLQSLQQQKGFLRGRVALYKERRYWREHGAFENVTQAEKGLEARRQGKSFDEVFASQMRELKKAAGPRKSTMTRAQRKGLGGREKAKMEKGKNGAGEGRASTVFADEGTGTAVADKAAGGRGDRVNGVATGRIMNGSAEADAVPAVNGRAAEGRRLSV</sequence>
<organism evidence="5 6">
    <name type="scientific">Lasallia pustulata</name>
    <dbReference type="NCBI Taxonomy" id="136370"/>
    <lineage>
        <taxon>Eukaryota</taxon>
        <taxon>Fungi</taxon>
        <taxon>Dikarya</taxon>
        <taxon>Ascomycota</taxon>
        <taxon>Pezizomycotina</taxon>
        <taxon>Lecanoromycetes</taxon>
        <taxon>OSLEUM clade</taxon>
        <taxon>Umbilicariomycetidae</taxon>
        <taxon>Umbilicariales</taxon>
        <taxon>Umbilicariaceae</taxon>
        <taxon>Lasallia</taxon>
    </lineage>
</organism>
<feature type="compositionally biased region" description="Polar residues" evidence="2">
    <location>
        <begin position="832"/>
        <end position="846"/>
    </location>
</feature>
<feature type="domain" description="Erythromycin biosynthesis protein CIII-like C-terminal" evidence="4">
    <location>
        <begin position="595"/>
        <end position="702"/>
    </location>
</feature>
<evidence type="ECO:0000256" key="1">
    <source>
        <dbReference type="ARBA" id="ARBA00022679"/>
    </source>
</evidence>
<dbReference type="OrthoDB" id="5835829at2759"/>
<evidence type="ECO:0000313" key="5">
    <source>
        <dbReference type="EMBL" id="KAA6413741.1"/>
    </source>
</evidence>
<dbReference type="SUPFAM" id="SSF53756">
    <property type="entry name" value="UDP-Glycosyltransferase/glycogen phosphorylase"/>
    <property type="match status" value="1"/>
</dbReference>
<evidence type="ECO:0000256" key="2">
    <source>
        <dbReference type="SAM" id="MobiDB-lite"/>
    </source>
</evidence>
<feature type="region of interest" description="Disordered" evidence="2">
    <location>
        <begin position="809"/>
        <end position="875"/>
    </location>
</feature>
<dbReference type="InterPro" id="IPR004276">
    <property type="entry name" value="GlycoTrans_28_N"/>
</dbReference>
<dbReference type="InterPro" id="IPR050426">
    <property type="entry name" value="Glycosyltransferase_28"/>
</dbReference>
<dbReference type="Gene3D" id="3.40.50.2000">
    <property type="entry name" value="Glycogen Phosphorylase B"/>
    <property type="match status" value="2"/>
</dbReference>
<dbReference type="PANTHER" id="PTHR48050">
    <property type="entry name" value="STEROL 3-BETA-GLUCOSYLTRANSFERASE"/>
    <property type="match status" value="1"/>
</dbReference>
<dbReference type="Proteomes" id="UP000324767">
    <property type="component" value="Unassembled WGS sequence"/>
</dbReference>
<accession>A0A5M8PWE9</accession>
<feature type="compositionally biased region" description="Basic and acidic residues" evidence="2">
    <location>
        <begin position="814"/>
        <end position="827"/>
    </location>
</feature>
<evidence type="ECO:0000259" key="4">
    <source>
        <dbReference type="Pfam" id="PF06722"/>
    </source>
</evidence>
<feature type="domain" description="Glycosyltransferase family 28 N-terminal" evidence="3">
    <location>
        <begin position="277"/>
        <end position="435"/>
    </location>
</feature>
<feature type="region of interest" description="Disordered" evidence="2">
    <location>
        <begin position="1173"/>
        <end position="1211"/>
    </location>
</feature>
<protein>
    <submittedName>
        <fullName evidence="5">UDP-Glycosyltransferase glycogen phosphorylase</fullName>
    </submittedName>
</protein>
<dbReference type="FunFam" id="3.40.50.2000:FF:000100">
    <property type="entry name" value="Glycosyltransferase family 1 protein"/>
    <property type="match status" value="1"/>
</dbReference>
<dbReference type="EMBL" id="VXIT01000003">
    <property type="protein sequence ID" value="KAA6413741.1"/>
    <property type="molecule type" value="Genomic_DNA"/>
</dbReference>
<comment type="caution">
    <text evidence="5">The sequence shown here is derived from an EMBL/GenBank/DDBJ whole genome shotgun (WGS) entry which is preliminary data.</text>
</comment>
<dbReference type="GO" id="GO:0016906">
    <property type="term" value="F:sterol 3-beta-glucosyltransferase activity"/>
    <property type="evidence" value="ECO:0007669"/>
    <property type="project" value="UniProtKB-ARBA"/>
</dbReference>
<proteinExistence type="predicted"/>
<evidence type="ECO:0000313" key="6">
    <source>
        <dbReference type="Proteomes" id="UP000324767"/>
    </source>
</evidence>
<keyword evidence="1 5" id="KW-0808">Transferase</keyword>
<name>A0A5M8PWE9_9LECA</name>
<feature type="region of interest" description="Disordered" evidence="2">
    <location>
        <begin position="238"/>
        <end position="259"/>
    </location>
</feature>
<dbReference type="InterPro" id="IPR010610">
    <property type="entry name" value="EryCIII-like_C"/>
</dbReference>
<dbReference type="InterPro" id="IPR002213">
    <property type="entry name" value="UDP_glucos_trans"/>
</dbReference>
<reference evidence="5 6" key="1">
    <citation type="submission" date="2019-09" db="EMBL/GenBank/DDBJ databases">
        <title>The hologenome of the rock-dwelling lichen Lasallia pustulata.</title>
        <authorList>
            <person name="Greshake Tzovaras B."/>
            <person name="Segers F."/>
            <person name="Bicker A."/>
            <person name="Dal Grande F."/>
            <person name="Otte J."/>
            <person name="Hankeln T."/>
            <person name="Schmitt I."/>
            <person name="Ebersberger I."/>
        </authorList>
    </citation>
    <scope>NUCLEOTIDE SEQUENCE [LARGE SCALE GENOMIC DNA]</scope>
    <source>
        <strain evidence="5">A1-1</strain>
    </source>
</reference>
<feature type="region of interest" description="Disordered" evidence="2">
    <location>
        <begin position="48"/>
        <end position="81"/>
    </location>
</feature>
<gene>
    <name evidence="5" type="ORF">FRX48_02102</name>
</gene>
<feature type="compositionally biased region" description="Basic and acidic residues" evidence="2">
    <location>
        <begin position="1191"/>
        <end position="1202"/>
    </location>
</feature>
<evidence type="ECO:0000259" key="3">
    <source>
        <dbReference type="Pfam" id="PF03033"/>
    </source>
</evidence>
<feature type="region of interest" description="Disordered" evidence="2">
    <location>
        <begin position="1"/>
        <end position="31"/>
    </location>
</feature>
<feature type="compositionally biased region" description="Basic residues" evidence="2">
    <location>
        <begin position="134"/>
        <end position="144"/>
    </location>
</feature>
<dbReference type="AlphaFoldDB" id="A0A5M8PWE9"/>
<dbReference type="Pfam" id="PF03033">
    <property type="entry name" value="Glyco_transf_28"/>
    <property type="match status" value="1"/>
</dbReference>
<dbReference type="CDD" id="cd03784">
    <property type="entry name" value="GT1_Gtf-like"/>
    <property type="match status" value="1"/>
</dbReference>
<feature type="region of interest" description="Disordered" evidence="2">
    <location>
        <begin position="94"/>
        <end position="179"/>
    </location>
</feature>
<dbReference type="Pfam" id="PF06722">
    <property type="entry name" value="EryCIII-like_C"/>
    <property type="match status" value="1"/>
</dbReference>